<dbReference type="Proteomes" id="UP000245697">
    <property type="component" value="Unassembled WGS sequence"/>
</dbReference>
<keyword evidence="2" id="KW-1185">Reference proteome</keyword>
<sequence>MAVAAVTLALAGGCGVSSTTEAKPPQGSGEQMKPLVDQFRDARARATSDFEKAALDRAVETGRIDPADYEEAFSRYRRCAEDSGLAGTYTKQPNGIYSITPPSNLGDGIDAYAKTMRDCAAKAGLMSLEALLRTQVDNPDLLSDPKLVTVRCLIKAGLVPAGYTPEDLMTFVRGDMEPGGDFDPMNAEAQKCLTAGGMAIQVDAPKGGS</sequence>
<dbReference type="EMBL" id="QGGR01000010">
    <property type="protein sequence ID" value="PWK46267.1"/>
    <property type="molecule type" value="Genomic_DNA"/>
</dbReference>
<evidence type="ECO:0000313" key="1">
    <source>
        <dbReference type="EMBL" id="PWK46267.1"/>
    </source>
</evidence>
<proteinExistence type="predicted"/>
<evidence type="ECO:0000313" key="2">
    <source>
        <dbReference type="Proteomes" id="UP000245697"/>
    </source>
</evidence>
<name>A0A316FW50_9ACTN</name>
<gene>
    <name evidence="1" type="ORF">BC793_110261</name>
</gene>
<comment type="caution">
    <text evidence="1">The sequence shown here is derived from an EMBL/GenBank/DDBJ whole genome shotgun (WGS) entry which is preliminary data.</text>
</comment>
<reference evidence="1 2" key="1">
    <citation type="submission" date="2018-05" db="EMBL/GenBank/DDBJ databases">
        <title>Genomic Encyclopedia of Archaeal and Bacterial Type Strains, Phase II (KMG-II): from individual species to whole genera.</title>
        <authorList>
            <person name="Goeker M."/>
        </authorList>
    </citation>
    <scope>NUCLEOTIDE SEQUENCE [LARGE SCALE GENOMIC DNA]</scope>
    <source>
        <strain evidence="1 2">DSM 45184</strain>
    </source>
</reference>
<accession>A0A316FW50</accession>
<organism evidence="1 2">
    <name type="scientific">Actinoplanes xinjiangensis</name>
    <dbReference type="NCBI Taxonomy" id="512350"/>
    <lineage>
        <taxon>Bacteria</taxon>
        <taxon>Bacillati</taxon>
        <taxon>Actinomycetota</taxon>
        <taxon>Actinomycetes</taxon>
        <taxon>Micromonosporales</taxon>
        <taxon>Micromonosporaceae</taxon>
        <taxon>Actinoplanes</taxon>
    </lineage>
</organism>
<protein>
    <submittedName>
        <fullName evidence="1">Uncharacterized protein</fullName>
    </submittedName>
</protein>
<dbReference type="AlphaFoldDB" id="A0A316FW50"/>